<proteinExistence type="predicted"/>
<dbReference type="PANTHER" id="PTHR37042:SF4">
    <property type="entry name" value="OUTER MEMBRANE PROTEIN RV1973"/>
    <property type="match status" value="1"/>
</dbReference>
<evidence type="ECO:0000313" key="5">
    <source>
        <dbReference type="Proteomes" id="UP000468928"/>
    </source>
</evidence>
<dbReference type="EMBL" id="JAAGUX010000022">
    <property type="protein sequence ID" value="NEW56827.1"/>
    <property type="molecule type" value="Genomic_DNA"/>
</dbReference>
<comment type="caution">
    <text evidence="3">The sequence shown here is derived from an EMBL/GenBank/DDBJ whole genome shotgun (WGS) entry which is preliminary data.</text>
</comment>
<comment type="subcellular location">
    <subcellularLocation>
        <location evidence="1">Membrane</location>
    </subcellularLocation>
</comment>
<keyword evidence="6" id="KW-1185">Reference proteome</keyword>
<sequence>MTAKLRDRLFLVGAGVLLVASLAIGSWMGYGYWQDSQAEQAREDSVAVARRAVEGMFGYNFKTIDTDMAKVSEDMSDDFKQDWNKVTETVLVPGAKEQELVVKATIVGSGVIKTEADEAEVMIFINQQTTGKDPAAGTYDASRLRVKLERPDDRWLVSDVDPI</sequence>
<evidence type="ECO:0000313" key="4">
    <source>
        <dbReference type="EMBL" id="NEW56827.1"/>
    </source>
</evidence>
<keyword evidence="2" id="KW-0472">Membrane</keyword>
<evidence type="ECO:0000313" key="3">
    <source>
        <dbReference type="EMBL" id="NEW44433.1"/>
    </source>
</evidence>
<dbReference type="Proteomes" id="UP000470876">
    <property type="component" value="Unassembled WGS sequence"/>
</dbReference>
<organism evidence="3 5">
    <name type="scientific">Nocardia cyriacigeorgica</name>
    <dbReference type="NCBI Taxonomy" id="135487"/>
    <lineage>
        <taxon>Bacteria</taxon>
        <taxon>Bacillati</taxon>
        <taxon>Actinomycetota</taxon>
        <taxon>Actinomycetes</taxon>
        <taxon>Mycobacteriales</taxon>
        <taxon>Nocardiaceae</taxon>
        <taxon>Nocardia</taxon>
    </lineage>
</organism>
<evidence type="ECO:0000256" key="1">
    <source>
        <dbReference type="ARBA" id="ARBA00004370"/>
    </source>
</evidence>
<evidence type="ECO:0000256" key="2">
    <source>
        <dbReference type="ARBA" id="ARBA00023136"/>
    </source>
</evidence>
<dbReference type="AlphaFoldDB" id="A0A6P1D6G1"/>
<dbReference type="EMBL" id="JAAGUZ010000017">
    <property type="protein sequence ID" value="NEW44433.1"/>
    <property type="molecule type" value="Genomic_DNA"/>
</dbReference>
<dbReference type="RefSeq" id="WP_163826282.1">
    <property type="nucleotide sequence ID" value="NZ_JAAGUX010000022.1"/>
</dbReference>
<dbReference type="GO" id="GO:0016020">
    <property type="term" value="C:membrane"/>
    <property type="evidence" value="ECO:0007669"/>
    <property type="project" value="UniProtKB-SubCell"/>
</dbReference>
<name>A0A6P1D6G1_9NOCA</name>
<protein>
    <submittedName>
        <fullName evidence="3">H domain protein</fullName>
    </submittedName>
</protein>
<gene>
    <name evidence="3" type="ORF">GV789_08180</name>
    <name evidence="4" type="ORF">GV794_14360</name>
</gene>
<reference evidence="5 6" key="1">
    <citation type="submission" date="2020-01" db="EMBL/GenBank/DDBJ databases">
        <title>Genetics and antimicrobial susceptibilities of Nocardia species isolated from the soil; a comparison with species isolated from humans.</title>
        <authorList>
            <person name="Carrasco G."/>
            <person name="Monzon S."/>
            <person name="Sansegundo M."/>
            <person name="Garcia E."/>
            <person name="Garrido N."/>
            <person name="Medina M.J."/>
            <person name="Villalon P."/>
            <person name="Ramirez-Arocha A.C."/>
            <person name="Jimenez P."/>
            <person name="Cuesta I."/>
            <person name="Valdezate S."/>
        </authorList>
    </citation>
    <scope>NUCLEOTIDE SEQUENCE [LARGE SCALE GENOMIC DNA]</scope>
    <source>
        <strain evidence="3 5">CNM20110639</strain>
        <strain evidence="4 6">CNM20110649</strain>
    </source>
</reference>
<accession>A0A6P1D6G1</accession>
<evidence type="ECO:0000313" key="6">
    <source>
        <dbReference type="Proteomes" id="UP000470876"/>
    </source>
</evidence>
<dbReference type="PANTHER" id="PTHR37042">
    <property type="entry name" value="OUTER MEMBRANE PROTEIN RV1973"/>
    <property type="match status" value="1"/>
</dbReference>
<dbReference type="Proteomes" id="UP000468928">
    <property type="component" value="Unassembled WGS sequence"/>
</dbReference>